<evidence type="ECO:0000313" key="1">
    <source>
        <dbReference type="EMBL" id="RDX41773.1"/>
    </source>
</evidence>
<gene>
    <name evidence="1" type="ORF">OH76DRAFT_1363956</name>
</gene>
<dbReference type="AlphaFoldDB" id="A0A371CNB5"/>
<sequence length="160" mass="18555">MRGTSTHINNYAQLHGIRVGVIVDCDYDEHLDLMTKLTAVNHSEDETDVDMPQKRTRANRFRIIRCDWMSDNLRKFLRALYAQYIDEWETSPTRRKLGGSAPRERVTTTPPLSELGHAAIGLWCNCYNEAWLATLKRHELCSLCIIEGTYDFTIRPRPTQ</sequence>
<accession>A0A371CNB5</accession>
<protein>
    <submittedName>
        <fullName evidence="1">Uncharacterized protein</fullName>
    </submittedName>
</protein>
<keyword evidence="2" id="KW-1185">Reference proteome</keyword>
<organism evidence="1 2">
    <name type="scientific">Lentinus brumalis</name>
    <dbReference type="NCBI Taxonomy" id="2498619"/>
    <lineage>
        <taxon>Eukaryota</taxon>
        <taxon>Fungi</taxon>
        <taxon>Dikarya</taxon>
        <taxon>Basidiomycota</taxon>
        <taxon>Agaricomycotina</taxon>
        <taxon>Agaricomycetes</taxon>
        <taxon>Polyporales</taxon>
        <taxon>Polyporaceae</taxon>
        <taxon>Lentinus</taxon>
    </lineage>
</organism>
<proteinExistence type="predicted"/>
<reference evidence="1 2" key="1">
    <citation type="journal article" date="2018" name="Biotechnol. Biofuels">
        <title>Integrative visual omics of the white-rot fungus Polyporus brumalis exposes the biotechnological potential of its oxidative enzymes for delignifying raw plant biomass.</title>
        <authorList>
            <person name="Miyauchi S."/>
            <person name="Rancon A."/>
            <person name="Drula E."/>
            <person name="Hage H."/>
            <person name="Chaduli D."/>
            <person name="Favel A."/>
            <person name="Grisel S."/>
            <person name="Henrissat B."/>
            <person name="Herpoel-Gimbert I."/>
            <person name="Ruiz-Duenas F.J."/>
            <person name="Chevret D."/>
            <person name="Hainaut M."/>
            <person name="Lin J."/>
            <person name="Wang M."/>
            <person name="Pangilinan J."/>
            <person name="Lipzen A."/>
            <person name="Lesage-Meessen L."/>
            <person name="Navarro D."/>
            <person name="Riley R."/>
            <person name="Grigoriev I.V."/>
            <person name="Zhou S."/>
            <person name="Raouche S."/>
            <person name="Rosso M.N."/>
        </authorList>
    </citation>
    <scope>NUCLEOTIDE SEQUENCE [LARGE SCALE GENOMIC DNA]</scope>
    <source>
        <strain evidence="1 2">BRFM 1820</strain>
    </source>
</reference>
<dbReference type="Proteomes" id="UP000256964">
    <property type="component" value="Unassembled WGS sequence"/>
</dbReference>
<name>A0A371CNB5_9APHY</name>
<evidence type="ECO:0000313" key="2">
    <source>
        <dbReference type="Proteomes" id="UP000256964"/>
    </source>
</evidence>
<dbReference type="EMBL" id="KZ857502">
    <property type="protein sequence ID" value="RDX41773.1"/>
    <property type="molecule type" value="Genomic_DNA"/>
</dbReference>
<dbReference type="OrthoDB" id="2658401at2759"/>